<evidence type="ECO:0000256" key="2">
    <source>
        <dbReference type="ARBA" id="ARBA00022475"/>
    </source>
</evidence>
<keyword evidence="3 6" id="KW-0812">Transmembrane</keyword>
<feature type="transmembrane region" description="Helical" evidence="6">
    <location>
        <begin position="62"/>
        <end position="81"/>
    </location>
</feature>
<dbReference type="STRING" id="157733.AB986_15895"/>
<organism evidence="7 8">
    <name type="scientific">Guptibacillus hwajinpoensis</name>
    <dbReference type="NCBI Taxonomy" id="208199"/>
    <lineage>
        <taxon>Bacteria</taxon>
        <taxon>Bacillati</taxon>
        <taxon>Bacillota</taxon>
        <taxon>Bacilli</taxon>
        <taxon>Bacillales</taxon>
        <taxon>Guptibacillaceae</taxon>
        <taxon>Guptibacillus</taxon>
    </lineage>
</organism>
<protein>
    <recommendedName>
        <fullName evidence="9">LrgB</fullName>
    </recommendedName>
</protein>
<keyword evidence="4 6" id="KW-1133">Transmembrane helix</keyword>
<dbReference type="EMBL" id="LELK01000004">
    <property type="protein sequence ID" value="KMM37340.1"/>
    <property type="molecule type" value="Genomic_DNA"/>
</dbReference>
<keyword evidence="5 6" id="KW-0472">Membrane</keyword>
<evidence type="ECO:0000313" key="8">
    <source>
        <dbReference type="Proteomes" id="UP000035996"/>
    </source>
</evidence>
<feature type="transmembrane region" description="Helical" evidence="6">
    <location>
        <begin position="147"/>
        <end position="168"/>
    </location>
</feature>
<dbReference type="Pfam" id="PF04172">
    <property type="entry name" value="LrgB"/>
    <property type="match status" value="1"/>
</dbReference>
<reference evidence="7" key="1">
    <citation type="submission" date="2015-06" db="EMBL/GenBank/DDBJ databases">
        <authorList>
            <person name="Liu B."/>
            <person name="Wang J."/>
            <person name="Zhu Y."/>
            <person name="Liu G."/>
            <person name="Chen Q."/>
            <person name="Zheng C."/>
            <person name="Che J."/>
            <person name="Ge C."/>
            <person name="Shi H."/>
            <person name="Pan Z."/>
            <person name="Liu X."/>
        </authorList>
    </citation>
    <scope>NUCLEOTIDE SEQUENCE [LARGE SCALE GENOMIC DNA]</scope>
    <source>
        <strain evidence="7">DSM 16346</strain>
    </source>
</reference>
<dbReference type="PANTHER" id="PTHR30249">
    <property type="entry name" value="PUTATIVE SEROTONIN TRANSPORTER"/>
    <property type="match status" value="1"/>
</dbReference>
<gene>
    <name evidence="7" type="ORF">AB986_15895</name>
</gene>
<accession>A0A0J6CVZ6</accession>
<evidence type="ECO:0008006" key="9">
    <source>
        <dbReference type="Google" id="ProtNLM"/>
    </source>
</evidence>
<feature type="transmembrane region" description="Helical" evidence="6">
    <location>
        <begin position="32"/>
        <end position="50"/>
    </location>
</feature>
<dbReference type="RefSeq" id="WP_048312260.1">
    <property type="nucleotide sequence ID" value="NZ_CP119526.1"/>
</dbReference>
<keyword evidence="8" id="KW-1185">Reference proteome</keyword>
<feature type="transmembrane region" description="Helical" evidence="6">
    <location>
        <begin position="208"/>
        <end position="228"/>
    </location>
</feature>
<dbReference type="AlphaFoldDB" id="A0A0J6CVZ6"/>
<feature type="transmembrane region" description="Helical" evidence="6">
    <location>
        <begin position="175"/>
        <end position="196"/>
    </location>
</feature>
<evidence type="ECO:0000313" key="7">
    <source>
        <dbReference type="EMBL" id="KMM37340.1"/>
    </source>
</evidence>
<evidence type="ECO:0000256" key="4">
    <source>
        <dbReference type="ARBA" id="ARBA00022989"/>
    </source>
</evidence>
<evidence type="ECO:0000256" key="3">
    <source>
        <dbReference type="ARBA" id="ARBA00022692"/>
    </source>
</evidence>
<dbReference type="GO" id="GO:0005886">
    <property type="term" value="C:plasma membrane"/>
    <property type="evidence" value="ECO:0007669"/>
    <property type="project" value="UniProtKB-SubCell"/>
</dbReference>
<dbReference type="InterPro" id="IPR007300">
    <property type="entry name" value="CidB/LrgB"/>
</dbReference>
<feature type="transmembrane region" description="Helical" evidence="6">
    <location>
        <begin position="6"/>
        <end position="25"/>
    </location>
</feature>
<evidence type="ECO:0000256" key="1">
    <source>
        <dbReference type="ARBA" id="ARBA00004651"/>
    </source>
</evidence>
<evidence type="ECO:0000256" key="5">
    <source>
        <dbReference type="ARBA" id="ARBA00023136"/>
    </source>
</evidence>
<proteinExistence type="predicted"/>
<name>A0A0J6CVZ6_9BACL</name>
<sequence length="229" mass="24773">MLVVFHMLFWFLLTLILYVIFRRLYQLLPYPFMIPVLTCTVFLVFILTSFDLSYDVYFSGGQWIDALLGPAIVALAFPLYQQRKLISKYKVEILATVLTSSILGILTGYWLALMSGYNELITSTIISKNVTTPVAMEVARMTGGEPAIAVIFVMIAGIGGAVTGPWLFNIIGISNFLGIGMALGGASHAIGTAKALEYGEEEAAVSSVGLGLCALCVSVLGPIILTWIS</sequence>
<feature type="transmembrane region" description="Helical" evidence="6">
    <location>
        <begin position="93"/>
        <end position="112"/>
    </location>
</feature>
<comment type="subcellular location">
    <subcellularLocation>
        <location evidence="1">Cell membrane</location>
        <topology evidence="1">Multi-pass membrane protein</topology>
    </subcellularLocation>
</comment>
<dbReference type="PANTHER" id="PTHR30249:SF17">
    <property type="entry name" value="HOLIN-LIKE PROTEIN CIDB"/>
    <property type="match status" value="1"/>
</dbReference>
<dbReference type="Proteomes" id="UP000035996">
    <property type="component" value="Unassembled WGS sequence"/>
</dbReference>
<comment type="caution">
    <text evidence="7">The sequence shown here is derived from an EMBL/GenBank/DDBJ whole genome shotgun (WGS) entry which is preliminary data.</text>
</comment>
<evidence type="ECO:0000256" key="6">
    <source>
        <dbReference type="SAM" id="Phobius"/>
    </source>
</evidence>
<keyword evidence="2" id="KW-1003">Cell membrane</keyword>
<dbReference type="PATRIC" id="fig|157733.3.peg.1264"/>